<dbReference type="AlphaFoldDB" id="A0A0L0CUB7"/>
<proteinExistence type="predicted"/>
<accession>A0A0L0CUB7</accession>
<dbReference type="Proteomes" id="UP000054566">
    <property type="component" value="Unassembled WGS sequence"/>
</dbReference>
<evidence type="ECO:0000313" key="3">
    <source>
        <dbReference type="Proteomes" id="UP000054566"/>
    </source>
</evidence>
<evidence type="ECO:0008006" key="4">
    <source>
        <dbReference type="Google" id="ProtNLM"/>
    </source>
</evidence>
<dbReference type="EMBL" id="GG663931">
    <property type="protein sequence ID" value="KNC35831.1"/>
    <property type="molecule type" value="Genomic_DNA"/>
</dbReference>
<keyword evidence="1" id="KW-0175">Coiled coil</keyword>
<sequence length="198" mass="24111">MHMNNNCFYYNNNNYYYYHHCHNNISNEKDIYKNDKKNIEKKNNTNENIQMNNLIYNMSKMSLNNINSHMNNRNRRLTTCLPIEQKTFINSYHMNNKNAEKNIHNLLNVNIQEDEQDEKNVATNIEHYKEDISHNNQYNNNHNYYYYNNSEGDLKKYFILNNKYLIENANKYNNQYIISRNCSATINDHLIKNHEMKE</sequence>
<feature type="coiled-coil region" evidence="1">
    <location>
        <begin position="22"/>
        <end position="52"/>
    </location>
</feature>
<organism evidence="2 3">
    <name type="scientific">Plasmodium falciparum RAJ116</name>
    <dbReference type="NCBI Taxonomy" id="580058"/>
    <lineage>
        <taxon>Eukaryota</taxon>
        <taxon>Sar</taxon>
        <taxon>Alveolata</taxon>
        <taxon>Apicomplexa</taxon>
        <taxon>Aconoidasida</taxon>
        <taxon>Haemosporida</taxon>
        <taxon>Plasmodiidae</taxon>
        <taxon>Plasmodium</taxon>
        <taxon>Plasmodium (Laverania)</taxon>
    </lineage>
</organism>
<reference evidence="3" key="1">
    <citation type="submission" date="2015-07" db="EMBL/GenBank/DDBJ databases">
        <title>Annotation of Plasmodium falciparum RAJ116.</title>
        <authorList>
            <consortium name="The Broad Institute Genome Sequencing Platform"/>
            <person name="Volkman S.K."/>
            <person name="Neafsey D.E."/>
            <person name="Dash A.P."/>
            <person name="Chitnis C.E."/>
            <person name="Hartl D.L."/>
            <person name="Young S.K."/>
            <person name="Zeng Q."/>
            <person name="Koehrsen M."/>
            <person name="Alvarado L."/>
            <person name="Berlin A."/>
            <person name="Borenstein D."/>
            <person name="Chapman S.B."/>
            <person name="Chen Z."/>
            <person name="Engels R."/>
            <person name="Freedman E."/>
            <person name="Gellesch M."/>
            <person name="Goldberg J."/>
            <person name="Griggs A."/>
            <person name="Gujja S."/>
            <person name="Heilman E.R."/>
            <person name="Heiman D.I."/>
            <person name="Howarth C."/>
            <person name="Jen D."/>
            <person name="Larson L."/>
            <person name="Mehta T."/>
            <person name="Neiman D."/>
            <person name="Park D."/>
            <person name="Pearson M."/>
            <person name="Roberts A."/>
            <person name="Saif S."/>
            <person name="Shea T."/>
            <person name="Shenoy N."/>
            <person name="Sisk P."/>
            <person name="Stolte C."/>
            <person name="Sykes S."/>
            <person name="Walk T."/>
            <person name="White J."/>
            <person name="Yandava C."/>
            <person name="Haas B."/>
            <person name="Henn M.R."/>
            <person name="Nusbaum C."/>
            <person name="Birren B."/>
        </authorList>
    </citation>
    <scope>NUCLEOTIDE SEQUENCE [LARGE SCALE GENOMIC DNA]</scope>
    <source>
        <strain evidence="3">RAJ116</strain>
    </source>
</reference>
<gene>
    <name evidence="2" type="ORF">PFLG_01041</name>
</gene>
<reference evidence="3" key="2">
    <citation type="submission" date="2015-07" db="EMBL/GenBank/DDBJ databases">
        <title>The genome sequence of Plasmodium falciparum RAJ116.</title>
        <authorList>
            <consortium name="The Broad Institute Genome Sequencing Platform"/>
            <person name="Volkman S.K."/>
            <person name="Neafsey D.E."/>
            <person name="Dash A.P."/>
            <person name="Chitnis C.E."/>
            <person name="Hartl D.L."/>
            <person name="Young S.K."/>
            <person name="Kodira C.D."/>
            <person name="Zeng Q."/>
            <person name="Koehrsen M."/>
            <person name="Godfrey P."/>
            <person name="Alvarado L."/>
            <person name="Berlin A."/>
            <person name="Borenstein D."/>
            <person name="Chen Z."/>
            <person name="Engels R."/>
            <person name="Freedman E."/>
            <person name="Gellesch M."/>
            <person name="Goldberg J."/>
            <person name="Griggs A."/>
            <person name="Gujja S."/>
            <person name="Heiman D."/>
            <person name="Hepburn T."/>
            <person name="Howarth C."/>
            <person name="Jen D."/>
            <person name="Larson L."/>
            <person name="Lewis B."/>
            <person name="Mehta T."/>
            <person name="Park D."/>
            <person name="Pearson M."/>
            <person name="Roberts A."/>
            <person name="Saif S."/>
            <person name="Shea T."/>
            <person name="Shenoy N."/>
            <person name="Sisk P."/>
            <person name="Stolte C."/>
            <person name="Sykes S."/>
            <person name="Walk T."/>
            <person name="White J."/>
            <person name="Yandava C."/>
            <person name="Wirth D.F."/>
            <person name="Nusbaum C."/>
            <person name="Birren B."/>
        </authorList>
    </citation>
    <scope>NUCLEOTIDE SEQUENCE [LARGE SCALE GENOMIC DNA]</scope>
    <source>
        <strain evidence="3">RAJ116</strain>
    </source>
</reference>
<evidence type="ECO:0000313" key="2">
    <source>
        <dbReference type="EMBL" id="KNC35831.1"/>
    </source>
</evidence>
<name>A0A0L0CUB7_PLAFA</name>
<evidence type="ECO:0000256" key="1">
    <source>
        <dbReference type="SAM" id="Coils"/>
    </source>
</evidence>
<protein>
    <recommendedName>
        <fullName evidence="4">Homeobox-containing protein</fullName>
    </recommendedName>
</protein>